<proteinExistence type="predicted"/>
<evidence type="ECO:0000313" key="3">
    <source>
        <dbReference type="Proteomes" id="UP001308179"/>
    </source>
</evidence>
<protein>
    <submittedName>
        <fullName evidence="2">Uncharacterized protein</fullName>
    </submittedName>
</protein>
<dbReference type="Proteomes" id="UP001308179">
    <property type="component" value="Unassembled WGS sequence"/>
</dbReference>
<name>A0ABR0L562_9PEZI</name>
<evidence type="ECO:0000256" key="1">
    <source>
        <dbReference type="SAM" id="MobiDB-lite"/>
    </source>
</evidence>
<gene>
    <name evidence="2" type="ORF">LTR32_004233</name>
</gene>
<accession>A0ABR0L562</accession>
<reference evidence="2 3" key="1">
    <citation type="submission" date="2023-08" db="EMBL/GenBank/DDBJ databases">
        <title>Black Yeasts Isolated from many extreme environments.</title>
        <authorList>
            <person name="Coleine C."/>
            <person name="Stajich J.E."/>
            <person name="Selbmann L."/>
        </authorList>
    </citation>
    <scope>NUCLEOTIDE SEQUENCE [LARGE SCALE GENOMIC DNA]</scope>
    <source>
        <strain evidence="2 3">CCFEE 5386</strain>
    </source>
</reference>
<organism evidence="2 3">
    <name type="scientific">Rachicladosporium monterosium</name>
    <dbReference type="NCBI Taxonomy" id="1507873"/>
    <lineage>
        <taxon>Eukaryota</taxon>
        <taxon>Fungi</taxon>
        <taxon>Dikarya</taxon>
        <taxon>Ascomycota</taxon>
        <taxon>Pezizomycotina</taxon>
        <taxon>Dothideomycetes</taxon>
        <taxon>Dothideomycetidae</taxon>
        <taxon>Cladosporiales</taxon>
        <taxon>Cladosporiaceae</taxon>
        <taxon>Rachicladosporium</taxon>
    </lineage>
</organism>
<evidence type="ECO:0000313" key="2">
    <source>
        <dbReference type="EMBL" id="KAK5143685.1"/>
    </source>
</evidence>
<feature type="region of interest" description="Disordered" evidence="1">
    <location>
        <begin position="21"/>
        <end position="41"/>
    </location>
</feature>
<sequence>MSGFGSYGGYGGFGPLGPGPFGDFGNDYNRDPFMDPYSNQNNLQDYVDRLRESYRRGTIDRYQLRDMVSQMQMQMGVGGGGYNGGGYGGGYGGGG</sequence>
<comment type="caution">
    <text evidence="2">The sequence shown here is derived from an EMBL/GenBank/DDBJ whole genome shotgun (WGS) entry which is preliminary data.</text>
</comment>
<feature type="non-terminal residue" evidence="2">
    <location>
        <position position="95"/>
    </location>
</feature>
<dbReference type="EMBL" id="JAVRRR010000290">
    <property type="protein sequence ID" value="KAK5143685.1"/>
    <property type="molecule type" value="Genomic_DNA"/>
</dbReference>
<keyword evidence="3" id="KW-1185">Reference proteome</keyword>